<protein>
    <submittedName>
        <fullName evidence="1">Uncharacterized protein</fullName>
    </submittedName>
</protein>
<reference evidence="1 2" key="1">
    <citation type="journal article" date="2019" name="Commun. Biol.">
        <title>The bagworm genome reveals a unique fibroin gene that provides high tensile strength.</title>
        <authorList>
            <person name="Kono N."/>
            <person name="Nakamura H."/>
            <person name="Ohtoshi R."/>
            <person name="Tomita M."/>
            <person name="Numata K."/>
            <person name="Arakawa K."/>
        </authorList>
    </citation>
    <scope>NUCLEOTIDE SEQUENCE [LARGE SCALE GENOMIC DNA]</scope>
</reference>
<keyword evidence="2" id="KW-1185">Reference proteome</keyword>
<evidence type="ECO:0000313" key="1">
    <source>
        <dbReference type="EMBL" id="GBP09365.1"/>
    </source>
</evidence>
<dbReference type="Proteomes" id="UP000299102">
    <property type="component" value="Unassembled WGS sequence"/>
</dbReference>
<comment type="caution">
    <text evidence="1">The sequence shown here is derived from an EMBL/GenBank/DDBJ whole genome shotgun (WGS) entry which is preliminary data.</text>
</comment>
<evidence type="ECO:0000313" key="2">
    <source>
        <dbReference type="Proteomes" id="UP000299102"/>
    </source>
</evidence>
<gene>
    <name evidence="1" type="ORF">EVAR_5790_1</name>
</gene>
<proteinExistence type="predicted"/>
<organism evidence="1 2">
    <name type="scientific">Eumeta variegata</name>
    <name type="common">Bagworm moth</name>
    <name type="synonym">Eumeta japonica</name>
    <dbReference type="NCBI Taxonomy" id="151549"/>
    <lineage>
        <taxon>Eukaryota</taxon>
        <taxon>Metazoa</taxon>
        <taxon>Ecdysozoa</taxon>
        <taxon>Arthropoda</taxon>
        <taxon>Hexapoda</taxon>
        <taxon>Insecta</taxon>
        <taxon>Pterygota</taxon>
        <taxon>Neoptera</taxon>
        <taxon>Endopterygota</taxon>
        <taxon>Lepidoptera</taxon>
        <taxon>Glossata</taxon>
        <taxon>Ditrysia</taxon>
        <taxon>Tineoidea</taxon>
        <taxon>Psychidae</taxon>
        <taxon>Oiketicinae</taxon>
        <taxon>Eumeta</taxon>
    </lineage>
</organism>
<accession>A0A4C1T598</accession>
<sequence length="163" mass="18043">MFKLKLVDHHYQSSISRRVVGTSVGRLCVAALPAPPTNSYEFFYWALEIFSDRNRPARPLKPRIQLALAVEDDSVICTATSSNYTCAWAHSLHLQGDHGGVAYGDFDVAVDEISVFDLRASSSFCIVMTIDVISRTMVTIDLDVAKFGPSMDILRSTVAQKKL</sequence>
<dbReference type="AlphaFoldDB" id="A0A4C1T598"/>
<dbReference type="EMBL" id="BGZK01000035">
    <property type="protein sequence ID" value="GBP09365.1"/>
    <property type="molecule type" value="Genomic_DNA"/>
</dbReference>
<name>A0A4C1T598_EUMVA</name>